<evidence type="ECO:0000313" key="2">
    <source>
        <dbReference type="Proteomes" id="UP000179467"/>
    </source>
</evidence>
<dbReference type="Proteomes" id="UP000179467">
    <property type="component" value="Unassembled WGS sequence"/>
</dbReference>
<dbReference type="EMBL" id="MIPT01000001">
    <property type="protein sequence ID" value="OHT21502.1"/>
    <property type="molecule type" value="Genomic_DNA"/>
</dbReference>
<keyword evidence="1" id="KW-0966">Cell projection</keyword>
<dbReference type="SUPFAM" id="SSF64518">
    <property type="entry name" value="Phase 1 flagellin"/>
    <property type="match status" value="1"/>
</dbReference>
<keyword evidence="1" id="KW-0282">Flagellum</keyword>
<proteinExistence type="predicted"/>
<protein>
    <submittedName>
        <fullName evidence="1">Flagellar hook-associated protein FlgL</fullName>
    </submittedName>
</protein>
<dbReference type="PANTHER" id="PTHR42792">
    <property type="entry name" value="FLAGELLIN"/>
    <property type="match status" value="1"/>
</dbReference>
<sequence length="302" mass="32312">MNRVATTQLNSVMMGSLQRTQSLLAAGQAQLATGKKAQNYSQLGGDAIRALSANALLERQEGYKASAGNTTTTLKFYDANLSDLEKSMTNLRQKVMDSLGISDGRDLAANIEAAFDDFKTIMNTKVNGRSLFGGSQTDTKPLKPETLSDTIGLDPADAFANDQVRGSARVGDDLDVEYGIVASDFAGKFIDAFGALADLGELSSPLTDAERTALFAAVDTLDAGLTDVRTVNGENGRKMAYVEQIGKRAEDRSMLMTEVIGETENADLGQVAVDMAQYQLTLEASYSVFAQLNGLSLVNYLR</sequence>
<dbReference type="InterPro" id="IPR001492">
    <property type="entry name" value="Flagellin"/>
</dbReference>
<accession>A0A1S1HI39</accession>
<dbReference type="AlphaFoldDB" id="A0A1S1HI39"/>
<dbReference type="GO" id="GO:0009288">
    <property type="term" value="C:bacterial-type flagellum"/>
    <property type="evidence" value="ECO:0007669"/>
    <property type="project" value="InterPro"/>
</dbReference>
<keyword evidence="2" id="KW-1185">Reference proteome</keyword>
<name>A0A1S1HI39_9SPHN</name>
<organism evidence="1 2">
    <name type="scientific">Edaphosphingomonas haloaromaticamans</name>
    <dbReference type="NCBI Taxonomy" id="653954"/>
    <lineage>
        <taxon>Bacteria</taxon>
        <taxon>Pseudomonadati</taxon>
        <taxon>Pseudomonadota</taxon>
        <taxon>Alphaproteobacteria</taxon>
        <taxon>Sphingomonadales</taxon>
        <taxon>Rhizorhabdaceae</taxon>
        <taxon>Edaphosphingomonas</taxon>
    </lineage>
</organism>
<dbReference type="OrthoDB" id="7432056at2"/>
<dbReference type="RefSeq" id="WP_015458093.1">
    <property type="nucleotide sequence ID" value="NZ_MIPT01000001.1"/>
</dbReference>
<dbReference type="GO" id="GO:0005198">
    <property type="term" value="F:structural molecule activity"/>
    <property type="evidence" value="ECO:0007669"/>
    <property type="project" value="InterPro"/>
</dbReference>
<evidence type="ECO:0000313" key="1">
    <source>
        <dbReference type="EMBL" id="OHT21502.1"/>
    </source>
</evidence>
<reference evidence="1 2" key="1">
    <citation type="submission" date="2016-09" db="EMBL/GenBank/DDBJ databases">
        <title>Metabolic pathway, cell adaptation mechanisms and a novel monoxygenase revealed through proteogenomic-transcription analysis of a Sphingomonas haloaromaticamans strain degrading the fungicide ortho-phenylphenol.</title>
        <authorList>
            <person name="Perruchon C."/>
            <person name="Papadopoulou E.S."/>
            <person name="Rousidou C."/>
            <person name="Vasileiadis S."/>
            <person name="Tanou G."/>
            <person name="Amoutzias G."/>
            <person name="Molassiotis A."/>
            <person name="Karpouzas D.G."/>
        </authorList>
    </citation>
    <scope>NUCLEOTIDE SEQUENCE [LARGE SCALE GENOMIC DNA]</scope>
    <source>
        <strain evidence="1 2">P3</strain>
    </source>
</reference>
<dbReference type="PANTHER" id="PTHR42792:SF1">
    <property type="entry name" value="FLAGELLAR HOOK-ASSOCIATED PROTEIN 3"/>
    <property type="match status" value="1"/>
</dbReference>
<comment type="caution">
    <text evidence="1">The sequence shown here is derived from an EMBL/GenBank/DDBJ whole genome shotgun (WGS) entry which is preliminary data.</text>
</comment>
<gene>
    <name evidence="1" type="ORF">BHE75_03510</name>
</gene>
<keyword evidence="1" id="KW-0969">Cilium</keyword>
<dbReference type="Gene3D" id="1.20.1330.10">
    <property type="entry name" value="f41 fragment of flagellin, N-terminal domain"/>
    <property type="match status" value="1"/>
</dbReference>